<comment type="caution">
    <text evidence="1">The sequence shown here is derived from an EMBL/GenBank/DDBJ whole genome shotgun (WGS) entry which is preliminary data.</text>
</comment>
<gene>
    <name evidence="1" type="ORF">AN963_14410</name>
</gene>
<organism evidence="1 2">
    <name type="scientific">Brevibacillus choshinensis</name>
    <dbReference type="NCBI Taxonomy" id="54911"/>
    <lineage>
        <taxon>Bacteria</taxon>
        <taxon>Bacillati</taxon>
        <taxon>Bacillota</taxon>
        <taxon>Bacilli</taxon>
        <taxon>Bacillales</taxon>
        <taxon>Paenibacillaceae</taxon>
        <taxon>Brevibacillus</taxon>
    </lineage>
</organism>
<evidence type="ECO:0000313" key="1">
    <source>
        <dbReference type="EMBL" id="KQL46165.1"/>
    </source>
</evidence>
<evidence type="ECO:0000313" key="2">
    <source>
        <dbReference type="Proteomes" id="UP000051063"/>
    </source>
</evidence>
<keyword evidence="2" id="KW-1185">Reference proteome</keyword>
<dbReference type="RefSeq" id="WP_055745244.1">
    <property type="nucleotide sequence ID" value="NZ_LJJB01000010.1"/>
</dbReference>
<sequence length="154" mass="17441">MPQGIHTIELNLPIQSVWEFVSVMENWIPLVPGYISHEIINDRQSTWTFTTDIGILKKKIHLQVDITKWVEPTLVKFNLTGINENFSGEGYFKAQELGKQHTKMTGFIEITAKGVKAPVINPVLKNYVPEMTTDLVEAIANRMNEIASSTSTRK</sequence>
<dbReference type="Gene3D" id="3.30.530.20">
    <property type="match status" value="1"/>
</dbReference>
<name>A0ABR5N6A0_BRECH</name>
<dbReference type="InterPro" id="IPR010419">
    <property type="entry name" value="CO_DH_gsu"/>
</dbReference>
<dbReference type="CDD" id="cd07812">
    <property type="entry name" value="SRPBCC"/>
    <property type="match status" value="1"/>
</dbReference>
<protein>
    <submittedName>
        <fullName evidence="1">Carbon monoxide dehydrogenase</fullName>
    </submittedName>
</protein>
<dbReference type="EMBL" id="LJJB01000010">
    <property type="protein sequence ID" value="KQL46165.1"/>
    <property type="molecule type" value="Genomic_DNA"/>
</dbReference>
<dbReference type="Proteomes" id="UP000051063">
    <property type="component" value="Unassembled WGS sequence"/>
</dbReference>
<proteinExistence type="predicted"/>
<dbReference type="InterPro" id="IPR023393">
    <property type="entry name" value="START-like_dom_sf"/>
</dbReference>
<accession>A0ABR5N6A0</accession>
<dbReference type="Pfam" id="PF06240">
    <property type="entry name" value="COXG"/>
    <property type="match status" value="1"/>
</dbReference>
<dbReference type="SUPFAM" id="SSF55961">
    <property type="entry name" value="Bet v1-like"/>
    <property type="match status" value="1"/>
</dbReference>
<reference evidence="1 2" key="1">
    <citation type="submission" date="2015-09" db="EMBL/GenBank/DDBJ databases">
        <title>Genome sequencing project for genomic taxonomy and phylogenomics of Bacillus-like bacteria.</title>
        <authorList>
            <person name="Liu B."/>
            <person name="Wang J."/>
            <person name="Zhu Y."/>
            <person name="Liu G."/>
            <person name="Chen Q."/>
            <person name="Chen Z."/>
            <person name="Lan J."/>
            <person name="Che J."/>
            <person name="Ge C."/>
            <person name="Shi H."/>
            <person name="Pan Z."/>
            <person name="Liu X."/>
        </authorList>
    </citation>
    <scope>NUCLEOTIDE SEQUENCE [LARGE SCALE GENOMIC DNA]</scope>
    <source>
        <strain evidence="1 2">DSM 8552</strain>
    </source>
</reference>